<comment type="caution">
    <text evidence="4">Lacks conserved residue(s) required for the propagation of feature annotation.</text>
</comment>
<dbReference type="InterPro" id="IPR011006">
    <property type="entry name" value="CheY-like_superfamily"/>
</dbReference>
<gene>
    <name evidence="6" type="ORF">IAA52_01925</name>
</gene>
<organism evidence="6 7">
    <name type="scientific">Candidatus Pullichristensenella stercorigallinarum</name>
    <dbReference type="NCBI Taxonomy" id="2840909"/>
    <lineage>
        <taxon>Bacteria</taxon>
        <taxon>Bacillati</taxon>
        <taxon>Bacillota</taxon>
        <taxon>Clostridia</taxon>
        <taxon>Candidatus Pullichristensenella</taxon>
    </lineage>
</organism>
<dbReference type="InterPro" id="IPR014879">
    <property type="entry name" value="Spo0A_C"/>
</dbReference>
<evidence type="ECO:0000313" key="6">
    <source>
        <dbReference type="EMBL" id="HIQ81840.1"/>
    </source>
</evidence>
<dbReference type="SUPFAM" id="SSF52172">
    <property type="entry name" value="CheY-like"/>
    <property type="match status" value="1"/>
</dbReference>
<protein>
    <recommendedName>
        <fullName evidence="1">Stage 0 sporulation protein A homolog</fullName>
    </recommendedName>
</protein>
<evidence type="ECO:0000259" key="5">
    <source>
        <dbReference type="PROSITE" id="PS50110"/>
    </source>
</evidence>
<reference evidence="6" key="2">
    <citation type="journal article" date="2021" name="PeerJ">
        <title>Extensive microbial diversity within the chicken gut microbiome revealed by metagenomics and culture.</title>
        <authorList>
            <person name="Gilroy R."/>
            <person name="Ravi A."/>
            <person name="Getino M."/>
            <person name="Pursley I."/>
            <person name="Horton D.L."/>
            <person name="Alikhan N.F."/>
            <person name="Baker D."/>
            <person name="Gharbi K."/>
            <person name="Hall N."/>
            <person name="Watson M."/>
            <person name="Adriaenssens E.M."/>
            <person name="Foster-Nyarko E."/>
            <person name="Jarju S."/>
            <person name="Secka A."/>
            <person name="Antonio M."/>
            <person name="Oren A."/>
            <person name="Chaudhuri R.R."/>
            <person name="La Ragione R."/>
            <person name="Hildebrand F."/>
            <person name="Pallen M.J."/>
        </authorList>
    </citation>
    <scope>NUCLEOTIDE SEQUENCE</scope>
    <source>
        <strain evidence="6">ChiSjej6B24-2974</strain>
    </source>
</reference>
<evidence type="ECO:0000256" key="1">
    <source>
        <dbReference type="ARBA" id="ARBA00018672"/>
    </source>
</evidence>
<name>A0A9D0ZJT8_9FIRM</name>
<dbReference type="GO" id="GO:0005509">
    <property type="term" value="F:calcium ion binding"/>
    <property type="evidence" value="ECO:0007669"/>
    <property type="project" value="InterPro"/>
</dbReference>
<dbReference type="GO" id="GO:0042173">
    <property type="term" value="P:regulation of sporulation resulting in formation of a cellular spore"/>
    <property type="evidence" value="ECO:0007669"/>
    <property type="project" value="InterPro"/>
</dbReference>
<dbReference type="GO" id="GO:0005737">
    <property type="term" value="C:cytoplasm"/>
    <property type="evidence" value="ECO:0007669"/>
    <property type="project" value="InterPro"/>
</dbReference>
<dbReference type="Gene3D" id="3.40.50.2300">
    <property type="match status" value="1"/>
</dbReference>
<evidence type="ECO:0000256" key="3">
    <source>
        <dbReference type="ARBA" id="ARBA00024867"/>
    </source>
</evidence>
<dbReference type="InterPro" id="IPR001789">
    <property type="entry name" value="Sig_transdc_resp-reg_receiver"/>
</dbReference>
<dbReference type="EMBL" id="DVFZ01000020">
    <property type="protein sequence ID" value="HIQ81840.1"/>
    <property type="molecule type" value="Genomic_DNA"/>
</dbReference>
<dbReference type="InterPro" id="IPR016032">
    <property type="entry name" value="Sig_transdc_resp-reg_C-effctor"/>
</dbReference>
<keyword evidence="2" id="KW-0238">DNA-binding</keyword>
<evidence type="ECO:0000313" key="7">
    <source>
        <dbReference type="Proteomes" id="UP000824260"/>
    </source>
</evidence>
<dbReference type="PROSITE" id="PS50110">
    <property type="entry name" value="RESPONSE_REGULATORY"/>
    <property type="match status" value="1"/>
</dbReference>
<dbReference type="Gene3D" id="1.10.10.10">
    <property type="entry name" value="Winged helix-like DNA-binding domain superfamily/Winged helix DNA-binding domain"/>
    <property type="match status" value="1"/>
</dbReference>
<dbReference type="AlphaFoldDB" id="A0A9D0ZJT8"/>
<sequence>MRSRIRTALVAEPSAAERERLGQMLSALGFGRVYEAEDGLTALPLVESHLPDALVVSATLRPSDGVWFVRMVLKRPLAVRPGIVLMRLPGLMVPQRELLYDAGVAIIDRPAKREAVVSALAQTDICARRLPRAFCERRNALLDRLGVIGHEGRAYLETAVSYAWMDARLARALTTALYPMVGRHHGVSARKVEQNMRYAIELAWKHGQIDEQYRIFRGTIDAQRGKPTCGEMIAQLADILRMEEVCG</sequence>
<comment type="caution">
    <text evidence="6">The sequence shown here is derived from an EMBL/GenBank/DDBJ whole genome shotgun (WGS) entry which is preliminary data.</text>
</comment>
<reference evidence="6" key="1">
    <citation type="submission" date="2020-10" db="EMBL/GenBank/DDBJ databases">
        <authorList>
            <person name="Gilroy R."/>
        </authorList>
    </citation>
    <scope>NUCLEOTIDE SEQUENCE</scope>
    <source>
        <strain evidence="6">ChiSjej6B24-2974</strain>
    </source>
</reference>
<comment type="function">
    <text evidence="3">May play the central regulatory role in sporulation. It may be an element of the effector pathway responsible for the activation of sporulation genes in response to nutritional stress. Spo0A may act in concert with spo0H (a sigma factor) to control the expression of some genes that are critical to the sporulation process.</text>
</comment>
<evidence type="ECO:0000256" key="2">
    <source>
        <dbReference type="ARBA" id="ARBA00023125"/>
    </source>
</evidence>
<dbReference type="GO" id="GO:0003677">
    <property type="term" value="F:DNA binding"/>
    <property type="evidence" value="ECO:0007669"/>
    <property type="project" value="UniProtKB-KW"/>
</dbReference>
<dbReference type="InterPro" id="IPR036388">
    <property type="entry name" value="WH-like_DNA-bd_sf"/>
</dbReference>
<dbReference type="GO" id="GO:0000160">
    <property type="term" value="P:phosphorelay signal transduction system"/>
    <property type="evidence" value="ECO:0007669"/>
    <property type="project" value="InterPro"/>
</dbReference>
<accession>A0A9D0ZJT8</accession>
<dbReference type="Pfam" id="PF08769">
    <property type="entry name" value="Spo0A_C"/>
    <property type="match status" value="1"/>
</dbReference>
<proteinExistence type="predicted"/>
<evidence type="ECO:0000256" key="4">
    <source>
        <dbReference type="PROSITE-ProRule" id="PRU00169"/>
    </source>
</evidence>
<feature type="domain" description="Response regulatory" evidence="5">
    <location>
        <begin position="7"/>
        <end position="124"/>
    </location>
</feature>
<dbReference type="Proteomes" id="UP000824260">
    <property type="component" value="Unassembled WGS sequence"/>
</dbReference>
<dbReference type="GO" id="GO:0003700">
    <property type="term" value="F:DNA-binding transcription factor activity"/>
    <property type="evidence" value="ECO:0007669"/>
    <property type="project" value="InterPro"/>
</dbReference>
<dbReference type="SUPFAM" id="SSF46894">
    <property type="entry name" value="C-terminal effector domain of the bipartite response regulators"/>
    <property type="match status" value="1"/>
</dbReference>